<dbReference type="InterPro" id="IPR000718">
    <property type="entry name" value="Peptidase_M13"/>
</dbReference>
<dbReference type="InterPro" id="IPR024079">
    <property type="entry name" value="MetalloPept_cat_dom_sf"/>
</dbReference>
<dbReference type="PROSITE" id="PS51885">
    <property type="entry name" value="NEPRILYSIN"/>
    <property type="match status" value="1"/>
</dbReference>
<reference evidence="2 3" key="1">
    <citation type="submission" date="2013-11" db="EMBL/GenBank/DDBJ databases">
        <title>Draft genome of the bovine lungworm Dictyocaulus viviparus.</title>
        <authorList>
            <person name="Mitreva M."/>
        </authorList>
    </citation>
    <scope>NUCLEOTIDE SEQUENCE [LARGE SCALE GENOMIC DNA]</scope>
    <source>
        <strain evidence="2 3">HannoverDv2000</strain>
    </source>
</reference>
<feature type="domain" description="Peptidase M13 C-terminal" evidence="1">
    <location>
        <begin position="166"/>
        <end position="220"/>
    </location>
</feature>
<protein>
    <submittedName>
        <fullName evidence="2">Peptidase family M13</fullName>
    </submittedName>
</protein>
<dbReference type="GO" id="GO:0016485">
    <property type="term" value="P:protein processing"/>
    <property type="evidence" value="ECO:0007669"/>
    <property type="project" value="TreeGrafter"/>
</dbReference>
<evidence type="ECO:0000313" key="3">
    <source>
        <dbReference type="Proteomes" id="UP000053766"/>
    </source>
</evidence>
<dbReference type="Pfam" id="PF01431">
    <property type="entry name" value="Peptidase_M13"/>
    <property type="match status" value="2"/>
</dbReference>
<dbReference type="GO" id="GO:0004222">
    <property type="term" value="F:metalloendopeptidase activity"/>
    <property type="evidence" value="ECO:0007669"/>
    <property type="project" value="InterPro"/>
</dbReference>
<dbReference type="AlphaFoldDB" id="A0A0D8Y8S3"/>
<dbReference type="PANTHER" id="PTHR11733:SF239">
    <property type="entry name" value="NEPRILYSIN-11"/>
    <property type="match status" value="1"/>
</dbReference>
<dbReference type="STRING" id="29172.A0A0D8Y8S3"/>
<dbReference type="Gene3D" id="3.40.390.10">
    <property type="entry name" value="Collagenase (Catalytic Domain)"/>
    <property type="match status" value="1"/>
</dbReference>
<evidence type="ECO:0000259" key="1">
    <source>
        <dbReference type="Pfam" id="PF01431"/>
    </source>
</evidence>
<gene>
    <name evidence="2" type="ORF">DICVIV_01202</name>
</gene>
<feature type="domain" description="Peptidase M13 C-terminal" evidence="1">
    <location>
        <begin position="4"/>
        <end position="104"/>
    </location>
</feature>
<accession>A0A0D8Y8S3</accession>
<dbReference type="PANTHER" id="PTHR11733">
    <property type="entry name" value="ZINC METALLOPROTEASE FAMILY M13 NEPRILYSIN-RELATED"/>
    <property type="match status" value="1"/>
</dbReference>
<name>A0A0D8Y8S3_DICVI</name>
<dbReference type="GO" id="GO:0005886">
    <property type="term" value="C:plasma membrane"/>
    <property type="evidence" value="ECO:0007669"/>
    <property type="project" value="TreeGrafter"/>
</dbReference>
<keyword evidence="3" id="KW-1185">Reference proteome</keyword>
<dbReference type="InterPro" id="IPR018497">
    <property type="entry name" value="Peptidase_M13_C"/>
</dbReference>
<dbReference type="SUPFAM" id="SSF55486">
    <property type="entry name" value="Metalloproteases ('zincins'), catalytic domain"/>
    <property type="match status" value="2"/>
</dbReference>
<dbReference type="OrthoDB" id="5873741at2759"/>
<reference evidence="3" key="2">
    <citation type="journal article" date="2016" name="Sci. Rep.">
        <title>Dictyocaulus viviparus genome, variome and transcriptome elucidate lungworm biology and support future intervention.</title>
        <authorList>
            <person name="McNulty S.N."/>
            <person name="Strube C."/>
            <person name="Rosa B.A."/>
            <person name="Martin J.C."/>
            <person name="Tyagi R."/>
            <person name="Choi Y.J."/>
            <person name="Wang Q."/>
            <person name="Hallsworth Pepin K."/>
            <person name="Zhang X."/>
            <person name="Ozersky P."/>
            <person name="Wilson R.K."/>
            <person name="Sternberg P.W."/>
            <person name="Gasser R.B."/>
            <person name="Mitreva M."/>
        </authorList>
    </citation>
    <scope>NUCLEOTIDE SEQUENCE [LARGE SCALE GENOMIC DNA]</scope>
    <source>
        <strain evidence="3">HannoverDv2000</strain>
    </source>
</reference>
<sequence>MENDDRSQYDKDGNLHNWWSSRSLKSFDERRRCIVEQYGNYTVPKTIFKVNGKLTQGENIADNGGVKEALKAYQKYVAHHGEEPRLPGLQQFTNTQIFFLSYAHRILAIIEHSELNYTDIVKRISRLVQKIFKGLLLRIVVKAKNGARERMIRSIRRNEAFTIGMNFWCGQKKEAAAMQQVTTDEHSPEVFRVTGVLSNLHEFAEAFSCPSGSALNPTHSRAAETKSGNS</sequence>
<evidence type="ECO:0000313" key="2">
    <source>
        <dbReference type="EMBL" id="KJH52617.1"/>
    </source>
</evidence>
<dbReference type="EMBL" id="KN716162">
    <property type="protein sequence ID" value="KJH52617.1"/>
    <property type="molecule type" value="Genomic_DNA"/>
</dbReference>
<dbReference type="Proteomes" id="UP000053766">
    <property type="component" value="Unassembled WGS sequence"/>
</dbReference>
<proteinExistence type="predicted"/>
<organism evidence="2 3">
    <name type="scientific">Dictyocaulus viviparus</name>
    <name type="common">Bovine lungworm</name>
    <dbReference type="NCBI Taxonomy" id="29172"/>
    <lineage>
        <taxon>Eukaryota</taxon>
        <taxon>Metazoa</taxon>
        <taxon>Ecdysozoa</taxon>
        <taxon>Nematoda</taxon>
        <taxon>Chromadorea</taxon>
        <taxon>Rhabditida</taxon>
        <taxon>Rhabditina</taxon>
        <taxon>Rhabditomorpha</taxon>
        <taxon>Strongyloidea</taxon>
        <taxon>Metastrongylidae</taxon>
        <taxon>Dictyocaulus</taxon>
    </lineage>
</organism>